<dbReference type="Gene3D" id="3.30.70.990">
    <property type="entry name" value="YajQ-like, domain 2"/>
    <property type="match status" value="1"/>
</dbReference>
<dbReference type="InterPro" id="IPR007551">
    <property type="entry name" value="YajQ/Smlt4090-like"/>
</dbReference>
<dbReference type="EMBL" id="BSUZ01000001">
    <property type="protein sequence ID" value="GMA87898.1"/>
    <property type="molecule type" value="Genomic_DNA"/>
</dbReference>
<evidence type="ECO:0008006" key="5">
    <source>
        <dbReference type="Google" id="ProtNLM"/>
    </source>
</evidence>
<dbReference type="PANTHER" id="PTHR30476">
    <property type="entry name" value="UPF0234 PROTEIN YAJQ"/>
    <property type="match status" value="1"/>
</dbReference>
<evidence type="ECO:0000256" key="2">
    <source>
        <dbReference type="SAM" id="MobiDB-lite"/>
    </source>
</evidence>
<evidence type="ECO:0000256" key="1">
    <source>
        <dbReference type="ARBA" id="ARBA00022741"/>
    </source>
</evidence>
<feature type="region of interest" description="Disordered" evidence="2">
    <location>
        <begin position="36"/>
        <end position="76"/>
    </location>
</feature>
<dbReference type="Pfam" id="PF04461">
    <property type="entry name" value="YajQ"/>
    <property type="match status" value="1"/>
</dbReference>
<evidence type="ECO:0000313" key="4">
    <source>
        <dbReference type="Proteomes" id="UP001157017"/>
    </source>
</evidence>
<keyword evidence="4" id="KW-1185">Reference proteome</keyword>
<dbReference type="SUPFAM" id="SSF89963">
    <property type="entry name" value="YajQ-like"/>
    <property type="match status" value="1"/>
</dbReference>
<comment type="caution">
    <text evidence="3">The sequence shown here is derived from an EMBL/GenBank/DDBJ whole genome shotgun (WGS) entry which is preliminary data.</text>
</comment>
<dbReference type="Proteomes" id="UP001157017">
    <property type="component" value="Unassembled WGS sequence"/>
</dbReference>
<accession>A0ABQ6JI76</accession>
<proteinExistence type="predicted"/>
<gene>
    <name evidence="3" type="ORF">GCM10025868_31480</name>
</gene>
<keyword evidence="1" id="KW-0547">Nucleotide-binding</keyword>
<dbReference type="InterPro" id="IPR035570">
    <property type="entry name" value="UPF0234_N"/>
</dbReference>
<sequence length="76" mass="8603">MADSSFDVVSKVDRQEVDNALNQAAKEIAQRYDFKGVDASVSLERRRHRHDRQQRGAHPRRPRRAADQGSSSAASR</sequence>
<protein>
    <recommendedName>
        <fullName evidence="5">YajQ family cyclic di-GMP-binding protein</fullName>
    </recommendedName>
</protein>
<feature type="compositionally biased region" description="Basic residues" evidence="2">
    <location>
        <begin position="45"/>
        <end position="63"/>
    </location>
</feature>
<dbReference type="InterPro" id="IPR036183">
    <property type="entry name" value="YajQ-like_sf"/>
</dbReference>
<organism evidence="3 4">
    <name type="scientific">Angustibacter aerolatus</name>
    <dbReference type="NCBI Taxonomy" id="1162965"/>
    <lineage>
        <taxon>Bacteria</taxon>
        <taxon>Bacillati</taxon>
        <taxon>Actinomycetota</taxon>
        <taxon>Actinomycetes</taxon>
        <taxon>Kineosporiales</taxon>
        <taxon>Kineosporiaceae</taxon>
    </lineage>
</organism>
<evidence type="ECO:0000313" key="3">
    <source>
        <dbReference type="EMBL" id="GMA87898.1"/>
    </source>
</evidence>
<reference evidence="4" key="1">
    <citation type="journal article" date="2019" name="Int. J. Syst. Evol. Microbiol.">
        <title>The Global Catalogue of Microorganisms (GCM) 10K type strain sequencing project: providing services to taxonomists for standard genome sequencing and annotation.</title>
        <authorList>
            <consortium name="The Broad Institute Genomics Platform"/>
            <consortium name="The Broad Institute Genome Sequencing Center for Infectious Disease"/>
            <person name="Wu L."/>
            <person name="Ma J."/>
        </authorList>
    </citation>
    <scope>NUCLEOTIDE SEQUENCE [LARGE SCALE GENOMIC DNA]</scope>
    <source>
        <strain evidence="4">NBRC 108730</strain>
    </source>
</reference>
<dbReference type="PANTHER" id="PTHR30476:SF0">
    <property type="entry name" value="UPF0234 PROTEIN YAJQ"/>
    <property type="match status" value="1"/>
</dbReference>
<name>A0ABQ6JI76_9ACTN</name>